<feature type="compositionally biased region" description="Polar residues" evidence="1">
    <location>
        <begin position="358"/>
        <end position="367"/>
    </location>
</feature>
<dbReference type="Pfam" id="PF25422">
    <property type="entry name" value="DUF7892"/>
    <property type="match status" value="1"/>
</dbReference>
<feature type="region of interest" description="Disordered" evidence="1">
    <location>
        <begin position="1032"/>
        <end position="1055"/>
    </location>
</feature>
<dbReference type="RefSeq" id="XP_018141523.1">
    <property type="nucleotide sequence ID" value="XM_018291626.1"/>
</dbReference>
<evidence type="ECO:0000313" key="4">
    <source>
        <dbReference type="Proteomes" id="UP000078397"/>
    </source>
</evidence>
<dbReference type="AlphaFoldDB" id="A0A179FGN1"/>
<evidence type="ECO:0000259" key="2">
    <source>
        <dbReference type="PROSITE" id="PS50181"/>
    </source>
</evidence>
<feature type="region of interest" description="Disordered" evidence="1">
    <location>
        <begin position="351"/>
        <end position="389"/>
    </location>
</feature>
<dbReference type="STRING" id="1380566.A0A179FGN1"/>
<feature type="region of interest" description="Disordered" evidence="1">
    <location>
        <begin position="1"/>
        <end position="81"/>
    </location>
</feature>
<sequence>MDSHQKNLENVADNERDPDCRDSMSDRHSSDRRLTDEPHSNAGPSDDLSNNLADSGLKRKLAASPLVSEPPNSKRARLDGPVDQGAIQSVQHAPRDMVSRLPVEAWHRVFTFVPPRTLGSLLTVNKQFNSYLDPSSKFCSSPLPTSTTTGVLPQLKPDAIWQASRRLFWPRMPAAMKGRSELDMWRLCCSRACQFCKFRGQAAADNLQNQWKRGPGAKGVSPIFPFFIASCGRCLSEKNVKEIDILLSSSLPSALLPGLPMVFLTRENHVVSPHVLSSAGPFHEQVTKVFWADQIEKIKGAFEDTKAFGPAAAEEWVKGLEAQGKRSVADAVRWEKWYLVGGVHDMRRLNPGPFPHADSNSQDSRSAYSPDFGNPVATANGSSHAKHKERVLNRERFVVDPRSGVISVVQDQPGLHVDSVAATSTDYANSSSSPMRLMTEQTDTLKALRRAEIERRAYTLQPPIPPNVLARLPAFLAAIQLTTPLDDDAWQLLKRRLLEQQNEGRRLDRESRADSQPFVEVLTRQDDDGPRVNGAVTDAEWNEVQGPVRAQISAFADEIIKQEWKGGQKVTKKNAPQFAADVLLYVRKKFYARIAKDIEEAKASGERLTTEPSEGPWTRKLTIENMKWVFDCKIKPHTGNLRRELFLCGSCKGSVKFYVFEGVVQHYAAKHTDAELRQHHCRLHPHSKSKSKTLDDYFPPKSQPTPASDHGEQAATQPSAECGNRAPTAEMGVSTQYGPNGLPGISQHESCRSGHLYGRSVYPPHSRFPHFPHTEQPPPRVEPYSETSYIVPETSQITGYGPSVLSPEEEAGARAKDHKSRQLEQTLAIAKQTWQSIMNVKSLENSVRVCAVIYHTAMSFQEMFCEALPLGLFLQAITNTTNNALRLDHVAGLACKACKLGAHPVLQSKTYSLAKLLKHFNANHSENAAPPVEKPLDWRVDMIWLPEISTLMTLRERIGNNKEAFNVIFNTLPWAFETPNRPEASFTHDLTQVSSPQWQQPSIVANDVPIRGNEPSPPRLDRDGFEFVEQLNTPATHSRRQDEPRTNSQFRIPHTAHDRISYNLGYQEHTATPLPNFATNARSTTHSGHAYSNSQYHLHHPHENRAVESYEIVEVHDPNGDYVIRRPRLVQHNPQEGIHEYENHSHPYATRYPNGGRYMNKNSRLDHEEYDPRFPAVGGASYTR</sequence>
<accession>A0A179FGN1</accession>
<evidence type="ECO:0000256" key="1">
    <source>
        <dbReference type="SAM" id="MobiDB-lite"/>
    </source>
</evidence>
<protein>
    <submittedName>
        <fullName evidence="3">F-box domain-containing protein</fullName>
    </submittedName>
</protein>
<proteinExistence type="predicted"/>
<dbReference type="InterPro" id="IPR057214">
    <property type="entry name" value="DUF7892"/>
</dbReference>
<dbReference type="KEGG" id="pchm:VFPPC_13854"/>
<dbReference type="SUPFAM" id="SSF81383">
    <property type="entry name" value="F-box domain"/>
    <property type="match status" value="1"/>
</dbReference>
<feature type="compositionally biased region" description="Basic and acidic residues" evidence="1">
    <location>
        <begin position="1163"/>
        <end position="1172"/>
    </location>
</feature>
<dbReference type="InterPro" id="IPR036047">
    <property type="entry name" value="F-box-like_dom_sf"/>
</dbReference>
<dbReference type="GeneID" id="28855620"/>
<keyword evidence="4" id="KW-1185">Reference proteome</keyword>
<feature type="region of interest" description="Disordered" evidence="1">
    <location>
        <begin position="1162"/>
        <end position="1184"/>
    </location>
</feature>
<dbReference type="PROSITE" id="PS50181">
    <property type="entry name" value="FBOX"/>
    <property type="match status" value="1"/>
</dbReference>
<evidence type="ECO:0000313" key="3">
    <source>
        <dbReference type="EMBL" id="OAQ64209.1"/>
    </source>
</evidence>
<dbReference type="Proteomes" id="UP000078397">
    <property type="component" value="Unassembled WGS sequence"/>
</dbReference>
<comment type="caution">
    <text evidence="3">The sequence shown here is derived from an EMBL/GenBank/DDBJ whole genome shotgun (WGS) entry which is preliminary data.</text>
</comment>
<reference evidence="3 4" key="1">
    <citation type="journal article" date="2016" name="PLoS Pathog.">
        <title>Biosynthesis of antibiotic leucinostatins in bio-control fungus Purpureocillium lilacinum and their inhibition on phytophthora revealed by genome mining.</title>
        <authorList>
            <person name="Wang G."/>
            <person name="Liu Z."/>
            <person name="Lin R."/>
            <person name="Li E."/>
            <person name="Mao Z."/>
            <person name="Ling J."/>
            <person name="Yang Y."/>
            <person name="Yin W.B."/>
            <person name="Xie B."/>
        </authorList>
    </citation>
    <scope>NUCLEOTIDE SEQUENCE [LARGE SCALE GENOMIC DNA]</scope>
    <source>
        <strain evidence="3">170</strain>
    </source>
</reference>
<dbReference type="InterPro" id="IPR001810">
    <property type="entry name" value="F-box_dom"/>
</dbReference>
<dbReference type="CDD" id="cd09917">
    <property type="entry name" value="F-box_SF"/>
    <property type="match status" value="1"/>
</dbReference>
<gene>
    <name evidence="3" type="ORF">VFPPC_13854</name>
</gene>
<dbReference type="EMBL" id="LSBJ02000005">
    <property type="protein sequence ID" value="OAQ64209.1"/>
    <property type="molecule type" value="Genomic_DNA"/>
</dbReference>
<feature type="compositionally biased region" description="Basic and acidic residues" evidence="1">
    <location>
        <begin position="1"/>
        <end position="39"/>
    </location>
</feature>
<name>A0A179FGN1_METCM</name>
<organism evidence="3 4">
    <name type="scientific">Pochonia chlamydosporia 170</name>
    <dbReference type="NCBI Taxonomy" id="1380566"/>
    <lineage>
        <taxon>Eukaryota</taxon>
        <taxon>Fungi</taxon>
        <taxon>Dikarya</taxon>
        <taxon>Ascomycota</taxon>
        <taxon>Pezizomycotina</taxon>
        <taxon>Sordariomycetes</taxon>
        <taxon>Hypocreomycetidae</taxon>
        <taxon>Hypocreales</taxon>
        <taxon>Clavicipitaceae</taxon>
        <taxon>Pochonia</taxon>
    </lineage>
</organism>
<feature type="region of interest" description="Disordered" evidence="1">
    <location>
        <begin position="683"/>
        <end position="742"/>
    </location>
</feature>
<dbReference type="OrthoDB" id="2322499at2759"/>
<feature type="domain" description="F-box" evidence="2">
    <location>
        <begin position="95"/>
        <end position="141"/>
    </location>
</feature>